<feature type="region of interest" description="Disordered" evidence="3">
    <location>
        <begin position="146"/>
        <end position="268"/>
    </location>
</feature>
<feature type="compositionally biased region" description="Polar residues" evidence="3">
    <location>
        <begin position="8"/>
        <end position="22"/>
    </location>
</feature>
<accession>A0A5C5FX14</accession>
<comment type="caution">
    <text evidence="5">The sequence shown here is derived from an EMBL/GenBank/DDBJ whole genome shotgun (WGS) entry which is preliminary data.</text>
</comment>
<dbReference type="InterPro" id="IPR013258">
    <property type="entry name" value="Striatin_N"/>
</dbReference>
<dbReference type="Gene3D" id="2.130.10.10">
    <property type="entry name" value="YVTN repeat-like/Quinoprotein amine dehydrogenase"/>
    <property type="match status" value="2"/>
</dbReference>
<dbReference type="CDD" id="cd00200">
    <property type="entry name" value="WD40"/>
    <property type="match status" value="1"/>
</dbReference>
<evidence type="ECO:0000256" key="3">
    <source>
        <dbReference type="SAM" id="MobiDB-lite"/>
    </source>
</evidence>
<feature type="repeat" description="WD" evidence="2">
    <location>
        <begin position="816"/>
        <end position="842"/>
    </location>
</feature>
<dbReference type="EMBL" id="SOZI01000043">
    <property type="protein sequence ID" value="TNY21467.1"/>
    <property type="molecule type" value="Genomic_DNA"/>
</dbReference>
<name>A0A5C5FX14_9BASI</name>
<proteinExistence type="predicted"/>
<dbReference type="OrthoDB" id="727118at2759"/>
<dbReference type="Pfam" id="PF00400">
    <property type="entry name" value="WD40"/>
    <property type="match status" value="4"/>
</dbReference>
<sequence>MLPWNPPSAFSLTGDQQQQQRYGYSDGPQSNHQSPSQQQSPTGGQQQMSPQQQQQQQSPGGIPPPPTNQAAYPPMTLAATLHFLQSEHRRYARDRNEWEIERAEMRARIALLEGEKRGNEAALKSLGRRCKMLEMALRGERSKFLSTTNALGGTPSVSGTASPVPGGTPALGKDPLATAAGGIPPKQLAALQKETSASAPATPGSESAPMAASSSAPSKSASIPVPASSSSSTSSSVPAHARGDSLSVPTSAPGGAPNGSTHTGTWASAASASASAAAGARDPRGKARSREYLKQCLQEITYLTSSATLNPLAAHSYAAPSVPRPRKVLPEQVPPASGPGVINLAQMPAGGAAQQQSQQGGSAQAGEAQPLAASGESASSASASAGKSAPAASASTPATAEASTTSTKPAPHPELLTSRGRGDKELQEMEWDLEAATAEEDEAANGKGGKMKKKRQRGADKKQKEEETVGLGAAERFKPRRVLRNHLDAVRVVACFEADGQELVVTGGDDTVVKLWRDPFGKTSSRSDLEPVVTHRGHTGPVTALAVSRPSATGEEPVLFSASLDSTIRIWAFPRPDHDTYDPVDTSLPQGALAPDADAVWGLASLSRGRLACIAADGTVQVWDWRAQERLASWTYGAAEPAKGSLRKRPAHVPTPTALAAVEVELEDSVGVKEYLVVAFQNAVVKVFDAEVGREVKRLGADETSDDTPETQINALAVHAATSLVATAHEDRYIRVFDLRTGECVVSYLAHLDGVTSLAFSPSDSTSRDDLTLASASHDTSLRVWKLHIDRSGAGKSTLTCVQEASTHRVKGAEGVLGVAFAQHGTALVTAGADGTARVWEQ</sequence>
<dbReference type="Proteomes" id="UP000311382">
    <property type="component" value="Unassembled WGS sequence"/>
</dbReference>
<feature type="compositionally biased region" description="Low complexity" evidence="3">
    <location>
        <begin position="203"/>
        <end position="240"/>
    </location>
</feature>
<feature type="region of interest" description="Disordered" evidence="3">
    <location>
        <begin position="323"/>
        <end position="422"/>
    </location>
</feature>
<evidence type="ECO:0000256" key="2">
    <source>
        <dbReference type="PROSITE-ProRule" id="PRU00221"/>
    </source>
</evidence>
<dbReference type="InterPro" id="IPR036322">
    <property type="entry name" value="WD40_repeat_dom_sf"/>
</dbReference>
<dbReference type="InterPro" id="IPR001680">
    <property type="entry name" value="WD40_rpt"/>
</dbReference>
<keyword evidence="6" id="KW-1185">Reference proteome</keyword>
<dbReference type="InterPro" id="IPR015943">
    <property type="entry name" value="WD40/YVTN_repeat-like_dom_sf"/>
</dbReference>
<feature type="compositionally biased region" description="Polar residues" evidence="3">
    <location>
        <begin position="146"/>
        <end position="161"/>
    </location>
</feature>
<dbReference type="PROSITE" id="PS50294">
    <property type="entry name" value="WD_REPEATS_REGION"/>
    <property type="match status" value="2"/>
</dbReference>
<evidence type="ECO:0000313" key="6">
    <source>
        <dbReference type="Proteomes" id="UP000311382"/>
    </source>
</evidence>
<evidence type="ECO:0000313" key="5">
    <source>
        <dbReference type="EMBL" id="TNY21467.1"/>
    </source>
</evidence>
<dbReference type="Gene3D" id="1.20.5.300">
    <property type="match status" value="1"/>
</dbReference>
<feature type="region of interest" description="Disordered" evidence="3">
    <location>
        <begin position="1"/>
        <end position="72"/>
    </location>
</feature>
<dbReference type="Pfam" id="PF08232">
    <property type="entry name" value="Striatin"/>
    <property type="match status" value="1"/>
</dbReference>
<dbReference type="PANTHER" id="PTHR15653:SF0">
    <property type="entry name" value="CONNECTOR OF KINASE TO AP-1, ISOFORM E"/>
    <property type="match status" value="1"/>
</dbReference>
<evidence type="ECO:0000256" key="1">
    <source>
        <dbReference type="ARBA" id="ARBA00023054"/>
    </source>
</evidence>
<dbReference type="SMART" id="SM00320">
    <property type="entry name" value="WD40"/>
    <property type="match status" value="6"/>
</dbReference>
<dbReference type="STRING" id="5288.A0A5C5FX14"/>
<dbReference type="PROSITE" id="PS50082">
    <property type="entry name" value="WD_REPEATS_2"/>
    <property type="match status" value="3"/>
</dbReference>
<feature type="repeat" description="WD" evidence="2">
    <location>
        <begin position="535"/>
        <end position="571"/>
    </location>
</feature>
<feature type="region of interest" description="Disordered" evidence="3">
    <location>
        <begin position="435"/>
        <end position="468"/>
    </location>
</feature>
<dbReference type="SUPFAM" id="SSF81995">
    <property type="entry name" value="beta-sandwich domain of Sec23/24"/>
    <property type="match status" value="1"/>
</dbReference>
<dbReference type="AlphaFoldDB" id="A0A5C5FX14"/>
<feature type="repeat" description="WD" evidence="2">
    <location>
        <begin position="748"/>
        <end position="787"/>
    </location>
</feature>
<feature type="compositionally biased region" description="Basic and acidic residues" evidence="3">
    <location>
        <begin position="457"/>
        <end position="467"/>
    </location>
</feature>
<reference evidence="5 6" key="1">
    <citation type="submission" date="2019-03" db="EMBL/GenBank/DDBJ databases">
        <title>Rhodosporidium diobovatum UCD-FST 08-225 genome sequencing, assembly, and annotation.</title>
        <authorList>
            <person name="Fakankun I.U."/>
            <person name="Fristensky B."/>
            <person name="Levin D.B."/>
        </authorList>
    </citation>
    <scope>NUCLEOTIDE SEQUENCE [LARGE SCALE GENOMIC DNA]</scope>
    <source>
        <strain evidence="5 6">UCD-FST 08-225</strain>
    </source>
</reference>
<keyword evidence="1" id="KW-0175">Coiled coil</keyword>
<dbReference type="SUPFAM" id="SSF50978">
    <property type="entry name" value="WD40 repeat-like"/>
    <property type="match status" value="1"/>
</dbReference>
<feature type="domain" description="Striatin N-terminal" evidence="4">
    <location>
        <begin position="76"/>
        <end position="146"/>
    </location>
</feature>
<protein>
    <submittedName>
        <fullName evidence="5">WD40-repeat-containing domain protein</fullName>
    </submittedName>
</protein>
<dbReference type="PANTHER" id="PTHR15653">
    <property type="entry name" value="STRIATIN"/>
    <property type="match status" value="1"/>
</dbReference>
<dbReference type="InterPro" id="IPR051488">
    <property type="entry name" value="WD_repeat_striatin"/>
</dbReference>
<feature type="compositionally biased region" description="Low complexity" evidence="3">
    <location>
        <begin position="27"/>
        <end position="60"/>
    </location>
</feature>
<feature type="compositionally biased region" description="Low complexity" evidence="3">
    <location>
        <begin position="349"/>
        <end position="409"/>
    </location>
</feature>
<keyword evidence="2" id="KW-0853">WD repeat</keyword>
<organism evidence="5 6">
    <name type="scientific">Rhodotorula diobovata</name>
    <dbReference type="NCBI Taxonomy" id="5288"/>
    <lineage>
        <taxon>Eukaryota</taxon>
        <taxon>Fungi</taxon>
        <taxon>Dikarya</taxon>
        <taxon>Basidiomycota</taxon>
        <taxon>Pucciniomycotina</taxon>
        <taxon>Microbotryomycetes</taxon>
        <taxon>Sporidiobolales</taxon>
        <taxon>Sporidiobolaceae</taxon>
        <taxon>Rhodotorula</taxon>
    </lineage>
</organism>
<gene>
    <name evidence="5" type="ORF">DMC30DRAFT_350599</name>
</gene>
<evidence type="ECO:0000259" key="4">
    <source>
        <dbReference type="Pfam" id="PF08232"/>
    </source>
</evidence>